<reference evidence="1" key="1">
    <citation type="submission" date="2018-09" db="EMBL/GenBank/DDBJ databases">
        <title>A genomic encyclopedia of anaerobic methanotrophic archaea.</title>
        <authorList>
            <person name="Skennerton C.T."/>
            <person name="Chadwick G.L."/>
            <person name="Laso-Perez R."/>
            <person name="Leu A.O."/>
            <person name="Speth D.R."/>
            <person name="Yu H."/>
            <person name="Morgan-Lang C."/>
            <person name="Hatzenpichler R."/>
            <person name="Goudeau D."/>
            <person name="Malmstrom R."/>
            <person name="Woyke T."/>
            <person name="Hallam S."/>
            <person name="Tyson G.W."/>
            <person name="Wegener G."/>
            <person name="Boetius A."/>
            <person name="Orphan V.J."/>
        </authorList>
    </citation>
    <scope>NUCLEOTIDE SEQUENCE</scope>
    <source>
        <strain evidence="1">CONS3730D10UFb2</strain>
    </source>
</reference>
<accession>A0AC61SA62</accession>
<dbReference type="Proteomes" id="UP000315423">
    <property type="component" value="Unassembled WGS sequence"/>
</dbReference>
<name>A0AC61SA62_9EURY</name>
<dbReference type="EMBL" id="QYBA01000161">
    <property type="protein sequence ID" value="TKY91623.1"/>
    <property type="molecule type" value="Genomic_DNA"/>
</dbReference>
<gene>
    <name evidence="1" type="ORF">C5S46_04900</name>
</gene>
<sequence length="437" mass="49032">MTNNVLTTASRILVEGPICDHCIGRMFAKLSTGLSNDQRGAAIKLALALEYDIKRSETSDDTQLKLLAPSSIYARKTLGMKDDDNKCWVCNGLFQHIDTWAKRVITALEGYEFDTFLIGTRPSGLLIENEEIVWATSGTRWAEPLKTEMNREVGKRVEARLKKKADLKNPHIVGLIDIAQEKVELDVRSLYIFGWYKKMIRGIPQTRWPCRECKGSGCEHCNFTGSMYPESVDELIRPEVIKMTGAKDTVFHGAGREDIDALMLGTGRPFIVEAVKPHKRRIDLTRLQHKINRYADGKIAVSGLTFACHSDVELIKQAKADKVYSLRVSFKEQISEEKLKSAIEILSQTPIIQQTPTRVAHRRADLKRIRNIHYIKFEQLSTDGISAVIELKCEGGLYVKELVSGDDGRTTPSLGANLGVEAKVTELDVIEIDGIFI</sequence>
<proteinExistence type="predicted"/>
<comment type="caution">
    <text evidence="1">The sequence shown here is derived from an EMBL/GenBank/DDBJ whole genome shotgun (WGS) entry which is preliminary data.</text>
</comment>
<evidence type="ECO:0000313" key="2">
    <source>
        <dbReference type="Proteomes" id="UP000315423"/>
    </source>
</evidence>
<organism evidence="1 2">
    <name type="scientific">Candidatus Methanomarinus sp</name>
    <dbReference type="NCBI Taxonomy" id="3386244"/>
    <lineage>
        <taxon>Archaea</taxon>
        <taxon>Methanobacteriati</taxon>
        <taxon>Methanobacteriota</taxon>
        <taxon>Stenosarchaea group</taxon>
        <taxon>Methanomicrobia</taxon>
        <taxon>Methanosarcinales</taxon>
        <taxon>ANME-2 cluster</taxon>
        <taxon>Candidatus Methanocomedenaceae</taxon>
        <taxon>Candidatus Methanomarinus</taxon>
    </lineage>
</organism>
<evidence type="ECO:0000313" key="1">
    <source>
        <dbReference type="EMBL" id="TKY91623.1"/>
    </source>
</evidence>
<protein>
    <submittedName>
        <fullName evidence="1">tRNA pseudouridine(54/55) synthase Pus10</fullName>
    </submittedName>
</protein>